<keyword evidence="4" id="KW-1185">Reference proteome</keyword>
<dbReference type="InterPro" id="IPR019692">
    <property type="entry name" value="CFP-6_PH"/>
</dbReference>
<feature type="domain" description="Low molecular weight protein antigen 6 PH" evidence="2">
    <location>
        <begin position="74"/>
        <end position="141"/>
    </location>
</feature>
<reference evidence="4" key="1">
    <citation type="journal article" date="2019" name="Int. J. Syst. Evol. Microbiol.">
        <title>The Global Catalogue of Microorganisms (GCM) 10K type strain sequencing project: providing services to taxonomists for standard genome sequencing and annotation.</title>
        <authorList>
            <consortium name="The Broad Institute Genomics Platform"/>
            <consortium name="The Broad Institute Genome Sequencing Center for Infectious Disease"/>
            <person name="Wu L."/>
            <person name="Ma J."/>
        </authorList>
    </citation>
    <scope>NUCLEOTIDE SEQUENCE [LARGE SCALE GENOMIC DNA]</scope>
    <source>
        <strain evidence="4">CGMCC 1.15277</strain>
    </source>
</reference>
<dbReference type="Proteomes" id="UP001596266">
    <property type="component" value="Unassembled WGS sequence"/>
</dbReference>
<name>A0ABW1WZE9_9ACTN</name>
<evidence type="ECO:0000256" key="1">
    <source>
        <dbReference type="SAM" id="Phobius"/>
    </source>
</evidence>
<feature type="transmembrane region" description="Helical" evidence="1">
    <location>
        <begin position="53"/>
        <end position="72"/>
    </location>
</feature>
<gene>
    <name evidence="3" type="ORF">ACFP57_02425</name>
</gene>
<evidence type="ECO:0000313" key="3">
    <source>
        <dbReference type="EMBL" id="MFC6395854.1"/>
    </source>
</evidence>
<evidence type="ECO:0000313" key="4">
    <source>
        <dbReference type="Proteomes" id="UP001596266"/>
    </source>
</evidence>
<keyword evidence="1" id="KW-0472">Membrane</keyword>
<evidence type="ECO:0000259" key="2">
    <source>
        <dbReference type="Pfam" id="PF10756"/>
    </source>
</evidence>
<accession>A0ABW1WZE9</accession>
<proteinExistence type="predicted"/>
<keyword evidence="1" id="KW-1133">Transmembrane helix</keyword>
<organism evidence="3 4">
    <name type="scientific">Luteococcus sanguinis</name>
    <dbReference type="NCBI Taxonomy" id="174038"/>
    <lineage>
        <taxon>Bacteria</taxon>
        <taxon>Bacillati</taxon>
        <taxon>Actinomycetota</taxon>
        <taxon>Actinomycetes</taxon>
        <taxon>Propionibacteriales</taxon>
        <taxon>Propionibacteriaceae</taxon>
        <taxon>Luteococcus</taxon>
    </lineage>
</organism>
<sequence>MKQSRGSSALLEFRSLPALMMGGVLSTVLVLAALLGWVMLGGEIRQQFNIPQILTLIGFIVIIIGIMMAIGLSKLVADDTGITVRNGLRTNHFGWDEITDVQLSEGDPWAYLVTTRLDDQGYEKNHMVLAIQSSEGPAAQQHATQLRELVLERNTAAA</sequence>
<keyword evidence="1" id="KW-0812">Transmembrane</keyword>
<dbReference type="Pfam" id="PF10756">
    <property type="entry name" value="bPH_6"/>
    <property type="match status" value="1"/>
</dbReference>
<dbReference type="EMBL" id="JBHSUA010000007">
    <property type="protein sequence ID" value="MFC6395854.1"/>
    <property type="molecule type" value="Genomic_DNA"/>
</dbReference>
<comment type="caution">
    <text evidence="3">The sequence shown here is derived from an EMBL/GenBank/DDBJ whole genome shotgun (WGS) entry which is preliminary data.</text>
</comment>
<protein>
    <submittedName>
        <fullName evidence="3">PH domain-containing protein</fullName>
    </submittedName>
</protein>
<feature type="transmembrane region" description="Helical" evidence="1">
    <location>
        <begin position="20"/>
        <end position="41"/>
    </location>
</feature>
<dbReference type="RefSeq" id="WP_343884555.1">
    <property type="nucleotide sequence ID" value="NZ_BAAAKI010000002.1"/>
</dbReference>